<protein>
    <submittedName>
        <fullName evidence="1">Uncharacterized protein</fullName>
    </submittedName>
</protein>
<dbReference type="EMBL" id="CP038018">
    <property type="protein sequence ID" value="QED92871.1"/>
    <property type="molecule type" value="Genomic_DNA"/>
</dbReference>
<gene>
    <name evidence="1" type="ORF">EZJ17_09820</name>
</gene>
<dbReference type="Proteomes" id="UP000326695">
    <property type="component" value="Chromosome"/>
</dbReference>
<evidence type="ECO:0000313" key="2">
    <source>
        <dbReference type="Proteomes" id="UP000326695"/>
    </source>
</evidence>
<evidence type="ECO:0000313" key="1">
    <source>
        <dbReference type="EMBL" id="QED92871.1"/>
    </source>
</evidence>
<proteinExistence type="predicted"/>
<name>A0AAX1F9U2_9NEIS</name>
<dbReference type="RefSeq" id="WP_151086529.1">
    <property type="nucleotide sequence ID" value="NZ_CP038018.1"/>
</dbReference>
<dbReference type="AlphaFoldDB" id="A0AAX1F9U2"/>
<sequence length="162" mass="17824">MKTYPIMLPCYGGEDVQAATLTEYQDGGCVIETGSTITTGNKAAALDVIKRRWPSAYIAEAVRIELENPPAAAPTTHWGSLLDLAIEVQASHCLDVDVRYNAGRCELTLEALWPRYPEDGNHNYSCHVICCNDFTEHTQPAVIENAKEWLDGLIKQYGNPAA</sequence>
<accession>A0AAX1F9U2</accession>
<keyword evidence="2" id="KW-1185">Reference proteome</keyword>
<dbReference type="KEGG" id="eex:EZJ17_09820"/>
<organism evidence="1 2">
    <name type="scientific">Eikenella exigua</name>
    <dbReference type="NCBI Taxonomy" id="2528037"/>
    <lineage>
        <taxon>Bacteria</taxon>
        <taxon>Pseudomonadati</taxon>
        <taxon>Pseudomonadota</taxon>
        <taxon>Betaproteobacteria</taxon>
        <taxon>Neisseriales</taxon>
        <taxon>Neisseriaceae</taxon>
        <taxon>Eikenella</taxon>
    </lineage>
</organism>
<reference evidence="2" key="1">
    <citation type="journal article" date="2019" name="J. Anim. Genet.">
        <title>Description and whole genome sequencing of Eikenella exigua sp. nov., isolated from brain abscess and blood.</title>
        <authorList>
            <person name="Stormo K.A."/>
            <person name="Nygaard R.M."/>
            <person name="Bruvold T.S."/>
            <person name="Dimmen G."/>
            <person name="Lindemann P.C."/>
            <person name="Jordal S."/>
            <person name="Kommedal O."/>
        </authorList>
    </citation>
    <scope>NUCLEOTIDE SEQUENCE [LARGE SCALE GENOMIC DNA]</scope>
    <source>
        <strain evidence="2">PXX</strain>
    </source>
</reference>